<dbReference type="EMBL" id="CP002818">
    <property type="protein sequence ID" value="AGE73682.1"/>
    <property type="molecule type" value="Genomic_DNA"/>
</dbReference>
<keyword evidence="1" id="KW-0472">Membrane</keyword>
<dbReference type="HOGENOM" id="CLU_3039226_0_0_2"/>
<protein>
    <submittedName>
        <fullName evidence="2">Uncharacterized protein</fullName>
    </submittedName>
</protein>
<dbReference type="KEGG" id="sacr:SacRon12I_07235"/>
<keyword evidence="1" id="KW-1133">Transmembrane helix</keyword>
<evidence type="ECO:0000313" key="2">
    <source>
        <dbReference type="EMBL" id="AGE73682.1"/>
    </source>
</evidence>
<organism evidence="3">
    <name type="scientific">Sulfolobus acidocaldarius Ron12/I</name>
    <dbReference type="NCBI Taxonomy" id="1028567"/>
    <lineage>
        <taxon>Archaea</taxon>
        <taxon>Thermoproteota</taxon>
        <taxon>Thermoprotei</taxon>
        <taxon>Sulfolobales</taxon>
        <taxon>Sulfolobaceae</taxon>
        <taxon>Sulfolobus</taxon>
    </lineage>
</organism>
<dbReference type="Proteomes" id="UP000011280">
    <property type="component" value="Chromosome"/>
</dbReference>
<gene>
    <name evidence="2" type="ORF">SacRon12I_07235</name>
</gene>
<proteinExistence type="predicted"/>
<reference evidence="2 3" key="1">
    <citation type="journal article" date="2012" name="ISME J.">
        <title>Genomic evidence of rapid, global-scale gene flow in a Sulfolobus species.</title>
        <authorList>
            <person name="Mao D."/>
            <person name="Grogan D."/>
        </authorList>
    </citation>
    <scope>NUCLEOTIDE SEQUENCE [LARGE SCALE GENOMIC DNA]</scope>
    <source>
        <strain evidence="2 3">Ron12/I</strain>
    </source>
</reference>
<keyword evidence="1" id="KW-0812">Transmembrane</keyword>
<feature type="transmembrane region" description="Helical" evidence="1">
    <location>
        <begin position="20"/>
        <end position="38"/>
    </location>
</feature>
<name>M1IYZ1_9CREN</name>
<sequence length="54" mass="6563">MFLFFVGVTLIKKLEYYSLFLYFYFSVITLFIIQNYLYPEENENIGYPGTLEKE</sequence>
<evidence type="ECO:0000256" key="1">
    <source>
        <dbReference type="SAM" id="Phobius"/>
    </source>
</evidence>
<dbReference type="AlphaFoldDB" id="M1IYZ1"/>
<evidence type="ECO:0000313" key="3">
    <source>
        <dbReference type="Proteomes" id="UP000011280"/>
    </source>
</evidence>
<accession>M1IYZ1</accession>